<dbReference type="RefSeq" id="WP_154483870.1">
    <property type="nucleotide sequence ID" value="NZ_JBCLQA010000008.1"/>
</dbReference>
<dbReference type="AlphaFoldDB" id="A0A844FGT3"/>
<name>A0A844FGT3_9FIRM</name>
<proteinExistence type="predicted"/>
<dbReference type="EMBL" id="VULR01000006">
    <property type="protein sequence ID" value="MSS43184.1"/>
    <property type="molecule type" value="Genomic_DNA"/>
</dbReference>
<dbReference type="OrthoDB" id="1753572at2"/>
<reference evidence="1 2" key="1">
    <citation type="submission" date="2019-08" db="EMBL/GenBank/DDBJ databases">
        <title>In-depth cultivation of the pig gut microbiome towards novel bacterial diversity and tailored functional studies.</title>
        <authorList>
            <person name="Wylensek D."/>
            <person name="Hitch T.C.A."/>
            <person name="Clavel T."/>
        </authorList>
    </citation>
    <scope>NUCLEOTIDE SEQUENCE [LARGE SCALE GENOMIC DNA]</scope>
    <source>
        <strain evidence="1 2">Med78-601-WT-4W-RMD-3</strain>
    </source>
</reference>
<dbReference type="Proteomes" id="UP000462760">
    <property type="component" value="Unassembled WGS sequence"/>
</dbReference>
<comment type="caution">
    <text evidence="1">The sequence shown here is derived from an EMBL/GenBank/DDBJ whole genome shotgun (WGS) entry which is preliminary data.</text>
</comment>
<organism evidence="1 2">
    <name type="scientific">Anaerosalibacter bizertensis</name>
    <dbReference type="NCBI Taxonomy" id="932217"/>
    <lineage>
        <taxon>Bacteria</taxon>
        <taxon>Bacillati</taxon>
        <taxon>Bacillota</taxon>
        <taxon>Tissierellia</taxon>
        <taxon>Tissierellales</taxon>
        <taxon>Sporanaerobacteraceae</taxon>
        <taxon>Anaerosalibacter</taxon>
    </lineage>
</organism>
<gene>
    <name evidence="1" type="ORF">FYJ27_05485</name>
</gene>
<evidence type="ECO:0000313" key="2">
    <source>
        <dbReference type="Proteomes" id="UP000462760"/>
    </source>
</evidence>
<evidence type="ECO:0000313" key="1">
    <source>
        <dbReference type="EMBL" id="MSS43184.1"/>
    </source>
</evidence>
<accession>A0A844FGT3</accession>
<sequence>MDTNILYEKIYNGLLKMSKEYSVEKVEEIYIVLNIDKDIDEKDLTKYLKSKNASLFQDLEKIEITKEEIEMITAIITNIKGR</sequence>
<protein>
    <submittedName>
        <fullName evidence="1">Uncharacterized protein</fullName>
    </submittedName>
</protein>